<dbReference type="Gene3D" id="2.60.200.20">
    <property type="match status" value="1"/>
</dbReference>
<name>A0A1I2CCB6_9BACT</name>
<dbReference type="PROSITE" id="PS50006">
    <property type="entry name" value="FHA_DOMAIN"/>
    <property type="match status" value="1"/>
</dbReference>
<dbReference type="Proteomes" id="UP000199400">
    <property type="component" value="Unassembled WGS sequence"/>
</dbReference>
<evidence type="ECO:0000313" key="3">
    <source>
        <dbReference type="Proteomes" id="UP000199400"/>
    </source>
</evidence>
<dbReference type="STRING" id="54.SAMN02745121_05051"/>
<feature type="domain" description="FHA" evidence="1">
    <location>
        <begin position="25"/>
        <end position="74"/>
    </location>
</feature>
<dbReference type="Pfam" id="PF00498">
    <property type="entry name" value="FHA"/>
    <property type="match status" value="1"/>
</dbReference>
<proteinExistence type="predicted"/>
<dbReference type="AlphaFoldDB" id="A0A1I2CCB6"/>
<protein>
    <submittedName>
        <fullName evidence="2">FHA domain-containing protein</fullName>
    </submittedName>
</protein>
<accession>A0A1I2CCB6</accession>
<evidence type="ECO:0000259" key="1">
    <source>
        <dbReference type="PROSITE" id="PS50006"/>
    </source>
</evidence>
<evidence type="ECO:0000313" key="2">
    <source>
        <dbReference type="EMBL" id="SFE65894.1"/>
    </source>
</evidence>
<keyword evidence="3" id="KW-1185">Reference proteome</keyword>
<dbReference type="InterPro" id="IPR000253">
    <property type="entry name" value="FHA_dom"/>
</dbReference>
<dbReference type="EMBL" id="FOMX01000017">
    <property type="protein sequence ID" value="SFE65894.1"/>
    <property type="molecule type" value="Genomic_DNA"/>
</dbReference>
<reference evidence="3" key="1">
    <citation type="submission" date="2016-10" db="EMBL/GenBank/DDBJ databases">
        <authorList>
            <person name="Varghese N."/>
            <person name="Submissions S."/>
        </authorList>
    </citation>
    <scope>NUCLEOTIDE SEQUENCE [LARGE SCALE GENOMIC DNA]</scope>
    <source>
        <strain evidence="3">ATCC 25963</strain>
    </source>
</reference>
<gene>
    <name evidence="2" type="ORF">SAMN02745121_05051</name>
</gene>
<dbReference type="SUPFAM" id="SSF49879">
    <property type="entry name" value="SMAD/FHA domain"/>
    <property type="match status" value="1"/>
</dbReference>
<dbReference type="OrthoDB" id="9783076at2"/>
<dbReference type="SMART" id="SM00240">
    <property type="entry name" value="FHA"/>
    <property type="match status" value="1"/>
</dbReference>
<organism evidence="2 3">
    <name type="scientific">Nannocystis exedens</name>
    <dbReference type="NCBI Taxonomy" id="54"/>
    <lineage>
        <taxon>Bacteria</taxon>
        <taxon>Pseudomonadati</taxon>
        <taxon>Myxococcota</taxon>
        <taxon>Polyangia</taxon>
        <taxon>Nannocystales</taxon>
        <taxon>Nannocystaceae</taxon>
        <taxon>Nannocystis</taxon>
    </lineage>
</organism>
<dbReference type="InterPro" id="IPR008984">
    <property type="entry name" value="SMAD_FHA_dom_sf"/>
</dbReference>
<sequence length="405" mass="44150">MRGMQKVKLQLGSASVQLDAGNPRVLLGRDPTCGLPTSEVSVSRRHAEVAFVGDRLVIRDMGSSNGTWINGEPVGADPQALEPGQQVFLGHIPLLVEWQGGGQGGATVLGEMPAELKALIESRKAAKMAPASPVAAVAAAFQDPPALGGPMKTMLGIGGTTAPKAADYAYRRQGSNNNGVLLIALRGDTFTNAAIIDGYLEFTALDNETVASIFVELVEHHKRGPKNGHVWDRVLVRQGPWRTAKDEVLPLTFQLRVPPGTSPSGRDVHWEVRGYVDIEWAYDIAAASQITVRNLDIEKIRDALGALDYRLAELDPEPLGQRFTGKFQPPMQLRKDFGITDINLAVEYLGANLQLTMEVEKTSLFKFDKQTKLVFELAQFRVSSTQQLSEFLRAKIDELMGRTEA</sequence>
<dbReference type="CDD" id="cd00060">
    <property type="entry name" value="FHA"/>
    <property type="match status" value="1"/>
</dbReference>